<gene>
    <name evidence="3" type="primary">Necator_chrI.g4006</name>
    <name evidence="3" type="ORF">RB195_007877</name>
</gene>
<dbReference type="InterPro" id="IPR031643">
    <property type="entry name" value="DUF4708"/>
</dbReference>
<dbReference type="PANTHER" id="PTHR28495:SF1">
    <property type="entry name" value="GENE, 17266-RELATED"/>
    <property type="match status" value="1"/>
</dbReference>
<name>A0ABR1BZC3_NECAM</name>
<comment type="caution">
    <text evidence="3">The sequence shown here is derived from an EMBL/GenBank/DDBJ whole genome shotgun (WGS) entry which is preliminary data.</text>
</comment>
<dbReference type="Proteomes" id="UP001303046">
    <property type="component" value="Unassembled WGS sequence"/>
</dbReference>
<evidence type="ECO:0000259" key="2">
    <source>
        <dbReference type="Pfam" id="PF15813"/>
    </source>
</evidence>
<dbReference type="PANTHER" id="PTHR28495">
    <property type="entry name" value="HYPOTHETICAL PROTEIN LOC100359752"/>
    <property type="match status" value="1"/>
</dbReference>
<evidence type="ECO:0000256" key="1">
    <source>
        <dbReference type="SAM" id="MobiDB-lite"/>
    </source>
</evidence>
<reference evidence="3 4" key="1">
    <citation type="submission" date="2023-08" db="EMBL/GenBank/DDBJ databases">
        <title>A Necator americanus chromosomal reference genome.</title>
        <authorList>
            <person name="Ilik V."/>
            <person name="Petrzelkova K.J."/>
            <person name="Pardy F."/>
            <person name="Fuh T."/>
            <person name="Niatou-Singa F.S."/>
            <person name="Gouil Q."/>
            <person name="Baker L."/>
            <person name="Ritchie M.E."/>
            <person name="Jex A.R."/>
            <person name="Gazzola D."/>
            <person name="Li H."/>
            <person name="Toshio Fujiwara R."/>
            <person name="Zhan B."/>
            <person name="Aroian R.V."/>
            <person name="Pafco B."/>
            <person name="Schwarz E.M."/>
        </authorList>
    </citation>
    <scope>NUCLEOTIDE SEQUENCE [LARGE SCALE GENOMIC DNA]</scope>
    <source>
        <strain evidence="3 4">Aroian</strain>
        <tissue evidence="3">Whole animal</tissue>
    </source>
</reference>
<sequence>MFKLCTLNLDACEIFRIEINQSVNGRSAAPHGIQQKICRDFLSVFAPSGALVAPQRDLKEIIVLASTDFFKGTEFHSWLQKECLEVKQNNRADTHSVEECLRYSIVVWLEPHHYYRCGKALLKGPFLEPEVQQAVRISFAVYCTSCGDLFLRVTPEIVRLFRLETWELDEPPTGRKWVYCLPKLGRGQLVEKHSRLPPDCGFATYGEMRAYWKNCYGYDLPLAESEHYYDVWFNGINNSFLYPDYCVMSSEPVSIQFRDEYTMTRLASEEFCNVFASTEHRICGEKAYMVAADPKLIKLSVLPTGSSSRRRKIASNVDLYQPREKETFPVDIPHVNGVNVKDEKSETYGKQNQVSAAPATKFGKIRKSFPLPIEKKRMSAAASTTAQNSQKLLFEMPGVTSKSTPSRKRRINVE</sequence>
<feature type="compositionally biased region" description="Basic residues" evidence="1">
    <location>
        <begin position="405"/>
        <end position="414"/>
    </location>
</feature>
<feature type="region of interest" description="Disordered" evidence="1">
    <location>
        <begin position="380"/>
        <end position="414"/>
    </location>
</feature>
<organism evidence="3 4">
    <name type="scientific">Necator americanus</name>
    <name type="common">Human hookworm</name>
    <dbReference type="NCBI Taxonomy" id="51031"/>
    <lineage>
        <taxon>Eukaryota</taxon>
        <taxon>Metazoa</taxon>
        <taxon>Ecdysozoa</taxon>
        <taxon>Nematoda</taxon>
        <taxon>Chromadorea</taxon>
        <taxon>Rhabditida</taxon>
        <taxon>Rhabditina</taxon>
        <taxon>Rhabditomorpha</taxon>
        <taxon>Strongyloidea</taxon>
        <taxon>Ancylostomatidae</taxon>
        <taxon>Bunostominae</taxon>
        <taxon>Necator</taxon>
    </lineage>
</organism>
<evidence type="ECO:0000313" key="3">
    <source>
        <dbReference type="EMBL" id="KAK6731676.1"/>
    </source>
</evidence>
<protein>
    <recommendedName>
        <fullName evidence="2">DUF4708 domain-containing protein</fullName>
    </recommendedName>
</protein>
<dbReference type="Pfam" id="PF15813">
    <property type="entry name" value="DUF4708"/>
    <property type="match status" value="1"/>
</dbReference>
<accession>A0ABR1BZC3</accession>
<proteinExistence type="predicted"/>
<keyword evidence="4" id="KW-1185">Reference proteome</keyword>
<feature type="domain" description="DUF4708" evidence="2">
    <location>
        <begin position="14"/>
        <end position="253"/>
    </location>
</feature>
<dbReference type="EMBL" id="JAVFWL010000001">
    <property type="protein sequence ID" value="KAK6731676.1"/>
    <property type="molecule type" value="Genomic_DNA"/>
</dbReference>
<evidence type="ECO:0000313" key="4">
    <source>
        <dbReference type="Proteomes" id="UP001303046"/>
    </source>
</evidence>